<dbReference type="AlphaFoldDB" id="A0A7S1RVA9"/>
<evidence type="ECO:0008006" key="2">
    <source>
        <dbReference type="Google" id="ProtNLM"/>
    </source>
</evidence>
<sequence>MGDLSKPGQTTNSWLNTMIFQKAWEQIRWDGRYKRHDWTVKVDPDAVFFPQRLRDLVRPHSTPPGAWFYLNCNKYPPSPPGEAKLYGSVEVFSRKAIEAYMRSTDLCMKGLDWRGWGEDFFMQRCMEKLDVMAVHNFGWIGDDRCWPAKCTKQDRVAFHDFKDIDEWFDCWGQSTKAR</sequence>
<accession>A0A7S1RVA9</accession>
<proteinExistence type="predicted"/>
<evidence type="ECO:0000313" key="1">
    <source>
        <dbReference type="EMBL" id="CAD9177091.1"/>
    </source>
</evidence>
<reference evidence="1" key="1">
    <citation type="submission" date="2021-01" db="EMBL/GenBank/DDBJ databases">
        <authorList>
            <person name="Corre E."/>
            <person name="Pelletier E."/>
            <person name="Niang G."/>
            <person name="Scheremetjew M."/>
            <person name="Finn R."/>
            <person name="Kale V."/>
            <person name="Holt S."/>
            <person name="Cochrane G."/>
            <person name="Meng A."/>
            <person name="Brown T."/>
            <person name="Cohen L."/>
        </authorList>
    </citation>
    <scope>NUCLEOTIDE SEQUENCE</scope>
    <source>
        <strain evidence="1">OF101</strain>
    </source>
</reference>
<gene>
    <name evidence="1" type="ORF">ACAT0790_LOCUS53860</name>
</gene>
<dbReference type="EMBL" id="HBGE01090393">
    <property type="protein sequence ID" value="CAD9177091.1"/>
    <property type="molecule type" value="Transcribed_RNA"/>
</dbReference>
<organism evidence="1">
    <name type="scientific">Alexandrium catenella</name>
    <name type="common">Red tide dinoflagellate</name>
    <name type="synonym">Gonyaulax catenella</name>
    <dbReference type="NCBI Taxonomy" id="2925"/>
    <lineage>
        <taxon>Eukaryota</taxon>
        <taxon>Sar</taxon>
        <taxon>Alveolata</taxon>
        <taxon>Dinophyceae</taxon>
        <taxon>Gonyaulacales</taxon>
        <taxon>Pyrocystaceae</taxon>
        <taxon>Alexandrium</taxon>
    </lineage>
</organism>
<name>A0A7S1RVA9_ALECA</name>
<protein>
    <recommendedName>
        <fullName evidence="2">Hexosyltransferase</fullName>
    </recommendedName>
</protein>